<gene>
    <name evidence="4" type="ORF">OU419_12455</name>
</gene>
<name>A0ABY7A4P4_9PSED</name>
<dbReference type="PROSITE" id="PS50977">
    <property type="entry name" value="HTH_TETR_2"/>
    <property type="match status" value="1"/>
</dbReference>
<sequence length="232" mass="26271">MSTSPTDSRLAASKRSRRSVPGIRERNRQRILLAACEEFADKGFAAARTLDIAIRAQVSKSNVYYYFQTKENLYLHLLENVINAVLEASSLLRECDDPAWALPAYIRARLHIVRQWPQAYKMFASEMLHGAPHLPPDWPQRLRDDSTRSVECIAVWIERGLLAPIDPQHLLLAIAAATRTYVDFDWQIAMITGKLQPDTDEFEAIATTLTRLVLLGTAPESTHPSRLRPLPL</sequence>
<keyword evidence="5" id="KW-1185">Reference proteome</keyword>
<dbReference type="Pfam" id="PF00440">
    <property type="entry name" value="TetR_N"/>
    <property type="match status" value="1"/>
</dbReference>
<organism evidence="4 5">
    <name type="scientific">Pseudomonas triclosanedens</name>
    <dbReference type="NCBI Taxonomy" id="2961893"/>
    <lineage>
        <taxon>Bacteria</taxon>
        <taxon>Pseudomonadati</taxon>
        <taxon>Pseudomonadota</taxon>
        <taxon>Gammaproteobacteria</taxon>
        <taxon>Pseudomonadales</taxon>
        <taxon>Pseudomonadaceae</taxon>
        <taxon>Pseudomonas</taxon>
    </lineage>
</organism>
<proteinExistence type="predicted"/>
<dbReference type="Gene3D" id="1.10.357.10">
    <property type="entry name" value="Tetracycline Repressor, domain 2"/>
    <property type="match status" value="1"/>
</dbReference>
<feature type="domain" description="HTH tetR-type" evidence="3">
    <location>
        <begin position="25"/>
        <end position="85"/>
    </location>
</feature>
<dbReference type="Pfam" id="PF08362">
    <property type="entry name" value="TetR_C_3"/>
    <property type="match status" value="1"/>
</dbReference>
<feature type="DNA-binding region" description="H-T-H motif" evidence="2">
    <location>
        <begin position="48"/>
        <end position="67"/>
    </location>
</feature>
<dbReference type="InterPro" id="IPR036271">
    <property type="entry name" value="Tet_transcr_reg_TetR-rel_C_sf"/>
</dbReference>
<accession>A0ABY7A4P4</accession>
<evidence type="ECO:0000313" key="4">
    <source>
        <dbReference type="EMBL" id="WAI52019.1"/>
    </source>
</evidence>
<keyword evidence="1 2" id="KW-0238">DNA-binding</keyword>
<dbReference type="InterPro" id="IPR013573">
    <property type="entry name" value="Tscrpt_reg_YcdC_C"/>
</dbReference>
<dbReference type="SUPFAM" id="SSF48498">
    <property type="entry name" value="Tetracyclin repressor-like, C-terminal domain"/>
    <property type="match status" value="1"/>
</dbReference>
<dbReference type="PRINTS" id="PR00455">
    <property type="entry name" value="HTHTETR"/>
</dbReference>
<dbReference type="InterPro" id="IPR001647">
    <property type="entry name" value="HTH_TetR"/>
</dbReference>
<dbReference type="InterPro" id="IPR050109">
    <property type="entry name" value="HTH-type_TetR-like_transc_reg"/>
</dbReference>
<dbReference type="RefSeq" id="WP_254472863.1">
    <property type="nucleotide sequence ID" value="NZ_CP113432.1"/>
</dbReference>
<dbReference type="EMBL" id="CP113432">
    <property type="protein sequence ID" value="WAI52019.1"/>
    <property type="molecule type" value="Genomic_DNA"/>
</dbReference>
<dbReference type="Proteomes" id="UP001163624">
    <property type="component" value="Chromosome"/>
</dbReference>
<evidence type="ECO:0000256" key="1">
    <source>
        <dbReference type="ARBA" id="ARBA00023125"/>
    </source>
</evidence>
<dbReference type="InterPro" id="IPR009057">
    <property type="entry name" value="Homeodomain-like_sf"/>
</dbReference>
<dbReference type="PANTHER" id="PTHR30328">
    <property type="entry name" value="TRANSCRIPTIONAL REPRESSOR"/>
    <property type="match status" value="1"/>
</dbReference>
<evidence type="ECO:0000313" key="5">
    <source>
        <dbReference type="Proteomes" id="UP001163624"/>
    </source>
</evidence>
<dbReference type="Gene3D" id="1.10.10.60">
    <property type="entry name" value="Homeodomain-like"/>
    <property type="match status" value="1"/>
</dbReference>
<dbReference type="PANTHER" id="PTHR30328:SF54">
    <property type="entry name" value="HTH-TYPE TRANSCRIPTIONAL REPRESSOR SCO4008"/>
    <property type="match status" value="1"/>
</dbReference>
<evidence type="ECO:0000256" key="2">
    <source>
        <dbReference type="PROSITE-ProRule" id="PRU00335"/>
    </source>
</evidence>
<dbReference type="SUPFAM" id="SSF46689">
    <property type="entry name" value="Homeodomain-like"/>
    <property type="match status" value="1"/>
</dbReference>
<reference evidence="4" key="1">
    <citation type="submission" date="2022-11" db="EMBL/GenBank/DDBJ databases">
        <title>Pseudomonas triclosanedens sp. nov., a triclosan degrader isolated from activated sludge.</title>
        <authorList>
            <person name="Yin Y."/>
            <person name="Lu Z."/>
        </authorList>
    </citation>
    <scope>NUCLEOTIDE SEQUENCE</scope>
    <source>
        <strain evidence="4">ZM23</strain>
    </source>
</reference>
<protein>
    <submittedName>
        <fullName evidence="4">TetR/AcrR family transcriptional regulator</fullName>
    </submittedName>
</protein>
<evidence type="ECO:0000259" key="3">
    <source>
        <dbReference type="PROSITE" id="PS50977"/>
    </source>
</evidence>